<organism evidence="1">
    <name type="scientific">viral metagenome</name>
    <dbReference type="NCBI Taxonomy" id="1070528"/>
    <lineage>
        <taxon>unclassified sequences</taxon>
        <taxon>metagenomes</taxon>
        <taxon>organismal metagenomes</taxon>
    </lineage>
</organism>
<name>A0A6H1ZX79_9ZZZZ</name>
<dbReference type="EMBL" id="MT142761">
    <property type="protein sequence ID" value="QJA88193.1"/>
    <property type="molecule type" value="Genomic_DNA"/>
</dbReference>
<gene>
    <name evidence="2" type="ORF">MM415A01049_0010</name>
    <name evidence="3" type="ORF">MM415B02812_0004</name>
    <name evidence="1" type="ORF">TM448A02462_0010</name>
</gene>
<proteinExistence type="predicted"/>
<sequence length="61" mass="6871">MCKVCFDYVWMPEYGEALQYSNAVAKLGKAKAYAHALKMRPEIAKTLDMLNSVKWKVDSGA</sequence>
<accession>A0A6H1ZX79</accession>
<evidence type="ECO:0000313" key="3">
    <source>
        <dbReference type="EMBL" id="QJA88193.1"/>
    </source>
</evidence>
<dbReference type="AlphaFoldDB" id="A0A6H1ZX79"/>
<dbReference type="EMBL" id="MT142344">
    <property type="protein sequence ID" value="QJA78598.1"/>
    <property type="molecule type" value="Genomic_DNA"/>
</dbReference>
<evidence type="ECO:0000313" key="1">
    <source>
        <dbReference type="EMBL" id="QJA52072.1"/>
    </source>
</evidence>
<dbReference type="EMBL" id="MT144310">
    <property type="protein sequence ID" value="QJA52072.1"/>
    <property type="molecule type" value="Genomic_DNA"/>
</dbReference>
<protein>
    <submittedName>
        <fullName evidence="1">Uncharacterized protein</fullName>
    </submittedName>
</protein>
<reference evidence="1" key="1">
    <citation type="submission" date="2020-03" db="EMBL/GenBank/DDBJ databases">
        <title>The deep terrestrial virosphere.</title>
        <authorList>
            <person name="Holmfeldt K."/>
            <person name="Nilsson E."/>
            <person name="Simone D."/>
            <person name="Lopez-Fernandez M."/>
            <person name="Wu X."/>
            <person name="de Brujin I."/>
            <person name="Lundin D."/>
            <person name="Andersson A."/>
            <person name="Bertilsson S."/>
            <person name="Dopson M."/>
        </authorList>
    </citation>
    <scope>NUCLEOTIDE SEQUENCE</scope>
    <source>
        <strain evidence="2">MM415A01049</strain>
        <strain evidence="3">MM415B02812</strain>
        <strain evidence="1">TM448A02462</strain>
    </source>
</reference>
<evidence type="ECO:0000313" key="2">
    <source>
        <dbReference type="EMBL" id="QJA78598.1"/>
    </source>
</evidence>